<evidence type="ECO:0000256" key="1">
    <source>
        <dbReference type="SAM" id="MobiDB-lite"/>
    </source>
</evidence>
<sequence>MHLSSPHILPHRRDSIAELRQHGEWAAGCNLEELSKLRSRAAKDPPVAPPPPLMYDKVKANHRTCALEDAFAGVTAQLYGILDAQAQSCTDGYRFPVPTILPLTERPSPSEAAEIMKRVLQQVGANKKGVQLRFVLKQLWTDAILSPDFHISRTDRYGSAELDIVASRDLEPGEVVDSLRGYNLKLCGPEETVPEGFNELLTFEDDDTGNVSIGLGPLRILNSDVGQHSCDPNSEWVQEVASGKTTPLWSVRTLCAVTRGEPLLVRYNDDIFGIGNWRCKCDATHLHGPPIPEMDDGNAPLLQTFTPTTDVMSIEPAATHRGVTPSPSRIAPLFPPSPAPTDATHGEATHGDKRPSTPFHSVFEPVTTPLTPRSPTSHLLSVEHTSDASSASTRSAGPELDDRLMPVSIASGHLAATSSSNPVASSSSRPVASSSLIPQSGPMRGYRRLVIDLTRDEQEDNQDLRPRRGGGLIIDLIDDEPPEMPGSSTTIIDLTGDDFEDDGMSMDVEILRVRGLTDLDVVIEDHAVNPEVGILSDSDLDELECDVDDTGYMEWSVIDGSNRKDDPDVRPAELDGLGLEKHPRFSNRPPIPTSASRAGRPHPVLFGSRKDALDLSEGMHRLSMDASWVKRRWRGQTVYDLSEEAHLSDGLGDGIASAKRRKL</sequence>
<feature type="compositionally biased region" description="Polar residues" evidence="1">
    <location>
        <begin position="368"/>
        <end position="379"/>
    </location>
</feature>
<feature type="compositionally biased region" description="Low complexity" evidence="1">
    <location>
        <begin position="387"/>
        <end position="396"/>
    </location>
</feature>
<dbReference type="STRING" id="1890683.A0A427YJT0"/>
<comment type="caution">
    <text evidence="3">The sequence shown here is derived from an EMBL/GenBank/DDBJ whole genome shotgun (WGS) entry which is preliminary data.</text>
</comment>
<keyword evidence="4" id="KW-1185">Reference proteome</keyword>
<feature type="compositionally biased region" description="Basic and acidic residues" evidence="1">
    <location>
        <begin position="561"/>
        <end position="583"/>
    </location>
</feature>
<dbReference type="PROSITE" id="PS50280">
    <property type="entry name" value="SET"/>
    <property type="match status" value="1"/>
</dbReference>
<dbReference type="Proteomes" id="UP000279259">
    <property type="component" value="Unassembled WGS sequence"/>
</dbReference>
<proteinExistence type="predicted"/>
<feature type="compositionally biased region" description="Low complexity" evidence="1">
    <location>
        <begin position="418"/>
        <end position="435"/>
    </location>
</feature>
<dbReference type="InterPro" id="IPR001214">
    <property type="entry name" value="SET_dom"/>
</dbReference>
<name>A0A427YJT0_9TREE</name>
<dbReference type="SUPFAM" id="SSF82199">
    <property type="entry name" value="SET domain"/>
    <property type="match status" value="1"/>
</dbReference>
<feature type="compositionally biased region" description="Basic and acidic residues" evidence="1">
    <location>
        <begin position="344"/>
        <end position="355"/>
    </location>
</feature>
<evidence type="ECO:0000313" key="3">
    <source>
        <dbReference type="EMBL" id="RSH91348.1"/>
    </source>
</evidence>
<dbReference type="InterPro" id="IPR046341">
    <property type="entry name" value="SET_dom_sf"/>
</dbReference>
<evidence type="ECO:0000259" key="2">
    <source>
        <dbReference type="PROSITE" id="PS50280"/>
    </source>
</evidence>
<evidence type="ECO:0000313" key="4">
    <source>
        <dbReference type="Proteomes" id="UP000279259"/>
    </source>
</evidence>
<feature type="region of interest" description="Disordered" evidence="1">
    <location>
        <begin position="416"/>
        <end position="440"/>
    </location>
</feature>
<organism evidence="3 4">
    <name type="scientific">Saitozyma podzolica</name>
    <dbReference type="NCBI Taxonomy" id="1890683"/>
    <lineage>
        <taxon>Eukaryota</taxon>
        <taxon>Fungi</taxon>
        <taxon>Dikarya</taxon>
        <taxon>Basidiomycota</taxon>
        <taxon>Agaricomycotina</taxon>
        <taxon>Tremellomycetes</taxon>
        <taxon>Tremellales</taxon>
        <taxon>Trimorphomycetaceae</taxon>
        <taxon>Saitozyma</taxon>
    </lineage>
</organism>
<dbReference type="OrthoDB" id="3265353at2759"/>
<feature type="region of interest" description="Disordered" evidence="1">
    <location>
        <begin position="319"/>
        <end position="399"/>
    </location>
</feature>
<gene>
    <name evidence="3" type="ORF">EHS25_009647</name>
</gene>
<reference evidence="3 4" key="1">
    <citation type="submission" date="2018-11" db="EMBL/GenBank/DDBJ databases">
        <title>Genome sequence of Saitozyma podzolica DSM 27192.</title>
        <authorList>
            <person name="Aliyu H."/>
            <person name="Gorte O."/>
            <person name="Ochsenreither K."/>
        </authorList>
    </citation>
    <scope>NUCLEOTIDE SEQUENCE [LARGE SCALE GENOMIC DNA]</scope>
    <source>
        <strain evidence="3 4">DSM 27192</strain>
    </source>
</reference>
<protein>
    <recommendedName>
        <fullName evidence="2">SET domain-containing protein</fullName>
    </recommendedName>
</protein>
<dbReference type="AlphaFoldDB" id="A0A427YJT0"/>
<dbReference type="EMBL" id="RSCD01000008">
    <property type="protein sequence ID" value="RSH91348.1"/>
    <property type="molecule type" value="Genomic_DNA"/>
</dbReference>
<feature type="region of interest" description="Disordered" evidence="1">
    <location>
        <begin position="560"/>
        <end position="603"/>
    </location>
</feature>
<dbReference type="Gene3D" id="2.170.270.10">
    <property type="entry name" value="SET domain"/>
    <property type="match status" value="1"/>
</dbReference>
<feature type="domain" description="SET" evidence="2">
    <location>
        <begin position="147"/>
        <end position="268"/>
    </location>
</feature>
<accession>A0A427YJT0</accession>